<name>A0A9W6WJI5_AMBMO</name>
<evidence type="ECO:0000256" key="1">
    <source>
        <dbReference type="SAM" id="Coils"/>
    </source>
</evidence>
<keyword evidence="1" id="KW-0175">Coiled coil</keyword>
<proteinExistence type="predicted"/>
<sequence length="270" mass="31930">MGELKNVVQEVESLKRRGIELSNKNLNDTAVALSENGDLIQIAVEFIDKFLLPGTMRAGLLRRKRVVSRWIKVDDKYPRLDGDAMYEINKNLTTFFQNSLSPENFELLLQALSESKAVSILRILPVMKFLHGDYKYIETQAKSRRQAFMVRKLKEKRMERREREMESINHQLGQVKYKKRLRNIKSALDILEEAFKLVSKTSSTREELVEYQSYFMDKRKEITDQENVIRENVRKEYYNDELDIAVKKLRFPNEKPKKKVKRHKTALRSI</sequence>
<gene>
    <name evidence="2" type="ORF">Amon01_000970600</name>
</gene>
<feature type="coiled-coil region" evidence="1">
    <location>
        <begin position="151"/>
        <end position="194"/>
    </location>
</feature>
<evidence type="ECO:0000313" key="2">
    <source>
        <dbReference type="EMBL" id="GME77776.1"/>
    </source>
</evidence>
<evidence type="ECO:0000313" key="3">
    <source>
        <dbReference type="Proteomes" id="UP001165063"/>
    </source>
</evidence>
<protein>
    <submittedName>
        <fullName evidence="2">Unnamed protein product</fullName>
    </submittedName>
</protein>
<reference evidence="2" key="1">
    <citation type="submission" date="2023-04" db="EMBL/GenBank/DDBJ databases">
        <title>Ambrosiozyma monospora NBRC 1965.</title>
        <authorList>
            <person name="Ichikawa N."/>
            <person name="Sato H."/>
            <person name="Tonouchi N."/>
        </authorList>
    </citation>
    <scope>NUCLEOTIDE SEQUENCE</scope>
    <source>
        <strain evidence="2">NBRC 1965</strain>
    </source>
</reference>
<dbReference type="EMBL" id="BSXU01012699">
    <property type="protein sequence ID" value="GME77776.1"/>
    <property type="molecule type" value="Genomic_DNA"/>
</dbReference>
<keyword evidence="3" id="KW-1185">Reference proteome</keyword>
<dbReference type="AlphaFoldDB" id="A0A9W6WJI5"/>
<comment type="caution">
    <text evidence="2">The sequence shown here is derived from an EMBL/GenBank/DDBJ whole genome shotgun (WGS) entry which is preliminary data.</text>
</comment>
<organism evidence="2 3">
    <name type="scientific">Ambrosiozyma monospora</name>
    <name type="common">Yeast</name>
    <name type="synonym">Endomycopsis monosporus</name>
    <dbReference type="NCBI Taxonomy" id="43982"/>
    <lineage>
        <taxon>Eukaryota</taxon>
        <taxon>Fungi</taxon>
        <taxon>Dikarya</taxon>
        <taxon>Ascomycota</taxon>
        <taxon>Saccharomycotina</taxon>
        <taxon>Pichiomycetes</taxon>
        <taxon>Pichiales</taxon>
        <taxon>Pichiaceae</taxon>
        <taxon>Ambrosiozyma</taxon>
    </lineage>
</organism>
<accession>A0A9W6WJI5</accession>
<dbReference type="Proteomes" id="UP001165063">
    <property type="component" value="Unassembled WGS sequence"/>
</dbReference>